<dbReference type="AlphaFoldDB" id="U4KPW9"/>
<dbReference type="HOGENOM" id="CLU_1032994_0_0_14"/>
<name>U4KPW9_ALTPJ</name>
<feature type="transmembrane region" description="Helical" evidence="1">
    <location>
        <begin position="6"/>
        <end position="26"/>
    </location>
</feature>
<feature type="transmembrane region" description="Helical" evidence="1">
    <location>
        <begin position="133"/>
        <end position="152"/>
    </location>
</feature>
<keyword evidence="1" id="KW-0472">Membrane</keyword>
<dbReference type="Proteomes" id="UP000032740">
    <property type="component" value="Chromosome"/>
</dbReference>
<dbReference type="KEGG" id="apal:BN85407680"/>
<protein>
    <submittedName>
        <fullName evidence="2">Uncharacterized protein</fullName>
    </submittedName>
</protein>
<gene>
    <name evidence="2" type="ORF">BN85407680</name>
</gene>
<keyword evidence="3" id="KW-1185">Reference proteome</keyword>
<feature type="transmembrane region" description="Helical" evidence="1">
    <location>
        <begin position="33"/>
        <end position="50"/>
    </location>
</feature>
<evidence type="ECO:0000256" key="1">
    <source>
        <dbReference type="SAM" id="Phobius"/>
    </source>
</evidence>
<dbReference type="EMBL" id="FO681347">
    <property type="protein sequence ID" value="CCV64345.1"/>
    <property type="molecule type" value="Genomic_DNA"/>
</dbReference>
<sequence length="269" mass="32500">MDILNAIVTNFIATIFVYYFLTLFFRKEEQGKYILGIFILYTLLVVLRIITDKSYIDAIGLIFHIIIYIWIFRNYDITLNGRKNRFIGKMKKEITIKSTKKIRKHQFLIGLIFTQIILVLIIVLNILEITRIKWYYLLILELIPCILYYLYWRLENDQVLFILGNTKRKLYLLDLEQTQTKLNQIIIDDRYIIDQNGKVVVQTGMKEKTYYVITLLSDIKDYQLFSGFKLTEDMFLEQIKDDYQRLKNENRYFKETETEIIEKNIRNKK</sequence>
<evidence type="ECO:0000313" key="2">
    <source>
        <dbReference type="EMBL" id="CCV64345.1"/>
    </source>
</evidence>
<evidence type="ECO:0000313" key="3">
    <source>
        <dbReference type="Proteomes" id="UP000032740"/>
    </source>
</evidence>
<proteinExistence type="predicted"/>
<accession>U4KPW9</accession>
<feature type="transmembrane region" description="Helical" evidence="1">
    <location>
        <begin position="107"/>
        <end position="127"/>
    </location>
</feature>
<keyword evidence="1" id="KW-1133">Transmembrane helix</keyword>
<dbReference type="RefSeq" id="WP_026659132.1">
    <property type="nucleotide sequence ID" value="NC_022538.1"/>
</dbReference>
<feature type="transmembrane region" description="Helical" evidence="1">
    <location>
        <begin position="56"/>
        <end position="75"/>
    </location>
</feature>
<dbReference type="STRING" id="1318466.BN85407680"/>
<organism evidence="2 3">
    <name type="scientific">Alteracholeplasma palmae (strain ATCC 49389 / J233)</name>
    <name type="common">Acholeplasma palmae</name>
    <dbReference type="NCBI Taxonomy" id="1318466"/>
    <lineage>
        <taxon>Bacteria</taxon>
        <taxon>Bacillati</taxon>
        <taxon>Mycoplasmatota</taxon>
        <taxon>Mollicutes</taxon>
        <taxon>Acholeplasmatales</taxon>
        <taxon>Acholeplasmataceae</taxon>
        <taxon>Acholeplasma</taxon>
    </lineage>
</organism>
<reference evidence="2 3" key="1">
    <citation type="journal article" date="2013" name="J. Mol. Microbiol. Biotechnol.">
        <title>Analysis of the Complete Genomes of Acholeplasma brassicae , A. palmae and A. laidlawii and Their Comparison to the Obligate Parasites from ' Candidatus Phytoplasma'.</title>
        <authorList>
            <person name="Kube M."/>
            <person name="Siewert C."/>
            <person name="Migdoll A.M."/>
            <person name="Duduk B."/>
            <person name="Holz S."/>
            <person name="Rabus R."/>
            <person name="Seemuller E."/>
            <person name="Mitrovic J."/>
            <person name="Muller I."/>
            <person name="Buttner C."/>
            <person name="Reinhardt R."/>
        </authorList>
    </citation>
    <scope>NUCLEOTIDE SEQUENCE [LARGE SCALE GENOMIC DNA]</scope>
    <source>
        <strain evidence="2 3">J233</strain>
    </source>
</reference>
<keyword evidence="1" id="KW-0812">Transmembrane</keyword>